<gene>
    <name evidence="2" type="ORF">OKIOD_LOCUS8846</name>
</gene>
<organism evidence="2 3">
    <name type="scientific">Oikopleura dioica</name>
    <name type="common">Tunicate</name>
    <dbReference type="NCBI Taxonomy" id="34765"/>
    <lineage>
        <taxon>Eukaryota</taxon>
        <taxon>Metazoa</taxon>
        <taxon>Chordata</taxon>
        <taxon>Tunicata</taxon>
        <taxon>Appendicularia</taxon>
        <taxon>Copelata</taxon>
        <taxon>Oikopleuridae</taxon>
        <taxon>Oikopleura</taxon>
    </lineage>
</organism>
<sequence>MGHNLMNEILAFLLQNYIIFALILLFICFLVFTAIYFTYLFISERQIRRKINSMKSFHKLYIQASAVSARVKPYPKPREVFERKTSIPNMFLQDLQ</sequence>
<accession>A0ABN7SIQ9</accession>
<evidence type="ECO:0000313" key="2">
    <source>
        <dbReference type="EMBL" id="CAG5101969.1"/>
    </source>
</evidence>
<name>A0ABN7SIQ9_OIKDI</name>
<keyword evidence="1" id="KW-1133">Transmembrane helix</keyword>
<dbReference type="Proteomes" id="UP001158576">
    <property type="component" value="Chromosome 1"/>
</dbReference>
<evidence type="ECO:0000313" key="3">
    <source>
        <dbReference type="Proteomes" id="UP001158576"/>
    </source>
</evidence>
<keyword evidence="1" id="KW-0812">Transmembrane</keyword>
<evidence type="ECO:0000256" key="1">
    <source>
        <dbReference type="SAM" id="Phobius"/>
    </source>
</evidence>
<proteinExistence type="predicted"/>
<protein>
    <submittedName>
        <fullName evidence="2">Oidioi.mRNA.OKI2018_I69.chr1.g81.t1.cds</fullName>
    </submittedName>
</protein>
<reference evidence="2 3" key="1">
    <citation type="submission" date="2021-04" db="EMBL/GenBank/DDBJ databases">
        <authorList>
            <person name="Bliznina A."/>
        </authorList>
    </citation>
    <scope>NUCLEOTIDE SEQUENCE [LARGE SCALE GENOMIC DNA]</scope>
</reference>
<keyword evidence="1" id="KW-0472">Membrane</keyword>
<dbReference type="EMBL" id="OU015566">
    <property type="protein sequence ID" value="CAG5101969.1"/>
    <property type="molecule type" value="Genomic_DNA"/>
</dbReference>
<feature type="transmembrane region" description="Helical" evidence="1">
    <location>
        <begin position="17"/>
        <end position="42"/>
    </location>
</feature>
<keyword evidence="3" id="KW-1185">Reference proteome</keyword>